<dbReference type="PANTHER" id="PTHR32305">
    <property type="match status" value="1"/>
</dbReference>
<dbReference type="Gene3D" id="2.180.10.10">
    <property type="entry name" value="RHS repeat-associated core"/>
    <property type="match status" value="1"/>
</dbReference>
<organism evidence="2 3">
    <name type="scientific">Wandonia haliotis</name>
    <dbReference type="NCBI Taxonomy" id="574963"/>
    <lineage>
        <taxon>Bacteria</taxon>
        <taxon>Pseudomonadati</taxon>
        <taxon>Bacteroidota</taxon>
        <taxon>Flavobacteriia</taxon>
        <taxon>Flavobacteriales</taxon>
        <taxon>Crocinitomicaceae</taxon>
        <taxon>Wandonia</taxon>
    </lineage>
</organism>
<dbReference type="PANTHER" id="PTHR32305:SF15">
    <property type="entry name" value="PROTEIN RHSA-RELATED"/>
    <property type="match status" value="1"/>
</dbReference>
<dbReference type="Gene3D" id="3.40.50.300">
    <property type="entry name" value="P-loop containing nucleotide triphosphate hydrolases"/>
    <property type="match status" value="1"/>
</dbReference>
<dbReference type="RefSeq" id="WP_343791122.1">
    <property type="nucleotide sequence ID" value="NZ_BAAAFH010000026.1"/>
</dbReference>
<evidence type="ECO:0000313" key="2">
    <source>
        <dbReference type="EMBL" id="GAA0877027.1"/>
    </source>
</evidence>
<keyword evidence="3" id="KW-1185">Reference proteome</keyword>
<dbReference type="InterPro" id="IPR027417">
    <property type="entry name" value="P-loop_NTPase"/>
</dbReference>
<evidence type="ECO:0000256" key="1">
    <source>
        <dbReference type="SAM" id="Coils"/>
    </source>
</evidence>
<name>A0ABN1MUI0_9FLAO</name>
<evidence type="ECO:0008006" key="4">
    <source>
        <dbReference type="Google" id="ProtNLM"/>
    </source>
</evidence>
<sequence>MVSDEQEEIEEIVWTVTGKVAEIRRKATSTKPDLFFTYDALGRRIRKEVRPRNGSGWVSIRDWVSTLYTYDGQGNVMAVYELKMRESGSTRTENYYISEINLYGSARLGMIKDYRHIGGRTYSTSGPGAIVPPAMTYYSWDGVPKETRGDKFFELTDHRGNVNVVISDRKIPEPDGMGGVAYYLSDVVGYADYYGFGMLMPNRHGGTLGRQGFQGQEMDNEIKGEGNSVNYKYRMHDPRIGRFFAVDPLAAKYPHNSPYAFSENRVIDGVELEGLEVFLINLGVGRASYMLTVSSSVGVLFDLEGNVGVFFTAGLGGGFAFGASLSAGASIFPFAKIDDLRGWGLSGVMGLDFEHGFEASIDFSFNLDKGLIDGEWTAGGGTATVGVGFSYVSAVEGTYTWIASTTWSKLASDISDHLGFTEKSLLTELKNIKSNFDQASKKYETEIATLKQEVQSINTDKTESDSRKIDDLNKRITDLEQQVLKLNKTRDNIDKNINELEKKTN</sequence>
<gene>
    <name evidence="2" type="ORF">GCM10009118_34370</name>
</gene>
<dbReference type="InterPro" id="IPR050708">
    <property type="entry name" value="T6SS_VgrG/RHS"/>
</dbReference>
<proteinExistence type="predicted"/>
<dbReference type="Proteomes" id="UP001501126">
    <property type="component" value="Unassembled WGS sequence"/>
</dbReference>
<comment type="caution">
    <text evidence="2">The sequence shown here is derived from an EMBL/GenBank/DDBJ whole genome shotgun (WGS) entry which is preliminary data.</text>
</comment>
<reference evidence="2 3" key="1">
    <citation type="journal article" date="2019" name="Int. J. Syst. Evol. Microbiol.">
        <title>The Global Catalogue of Microorganisms (GCM) 10K type strain sequencing project: providing services to taxonomists for standard genome sequencing and annotation.</title>
        <authorList>
            <consortium name="The Broad Institute Genomics Platform"/>
            <consortium name="The Broad Institute Genome Sequencing Center for Infectious Disease"/>
            <person name="Wu L."/>
            <person name="Ma J."/>
        </authorList>
    </citation>
    <scope>NUCLEOTIDE SEQUENCE [LARGE SCALE GENOMIC DNA]</scope>
    <source>
        <strain evidence="2 3">JCM 16083</strain>
    </source>
</reference>
<dbReference type="EMBL" id="BAAAFH010000026">
    <property type="protein sequence ID" value="GAA0877027.1"/>
    <property type="molecule type" value="Genomic_DNA"/>
</dbReference>
<evidence type="ECO:0000313" key="3">
    <source>
        <dbReference type="Proteomes" id="UP001501126"/>
    </source>
</evidence>
<keyword evidence="1" id="KW-0175">Coiled coil</keyword>
<protein>
    <recommendedName>
        <fullName evidence="4">RHS repeat-associated core domain-containing protein</fullName>
    </recommendedName>
</protein>
<feature type="coiled-coil region" evidence="1">
    <location>
        <begin position="433"/>
        <end position="503"/>
    </location>
</feature>
<accession>A0ABN1MUI0</accession>